<dbReference type="PRINTS" id="PR00080">
    <property type="entry name" value="SDRFAMILY"/>
</dbReference>
<protein>
    <submittedName>
        <fullName evidence="5">NAD(P)-binding protein</fullName>
    </submittedName>
</protein>
<dbReference type="PANTHER" id="PTHR42760:SF76">
    <property type="entry name" value="CHAIN OXIDOREDUCTASE_DEHYDROGENASE, PUTATIVE-RELATED"/>
    <property type="match status" value="1"/>
</dbReference>
<sequence length="249" mass="26276">MIIDQALDELIVTETIRGIGAGIAIDLAKRGANVVVNYTSPRGAIAGGEVAKEIEAAGSKAALVQANVAHLSDLKKLVDAALAISENGKIDILVHNAGNGDDFYMEDMTEEFYQFQTDINLKGISLFGRFQQVADTLTAPIFLAQLTLPHISRGGRIVLVSSVSARMGIPQQTVYAGTKAALEGIARVWATELGKKYGITVNCVSPGPVATDMWTECEPDVVADLQPMIDATPAAARVGEVSDIVPVVS</sequence>
<dbReference type="InterPro" id="IPR036291">
    <property type="entry name" value="NAD(P)-bd_dom_sf"/>
</dbReference>
<evidence type="ECO:0000256" key="3">
    <source>
        <dbReference type="RuleBase" id="RU000363"/>
    </source>
</evidence>
<evidence type="ECO:0000256" key="1">
    <source>
        <dbReference type="ARBA" id="ARBA00006484"/>
    </source>
</evidence>
<dbReference type="PANTHER" id="PTHR42760">
    <property type="entry name" value="SHORT-CHAIN DEHYDROGENASES/REDUCTASES FAMILY MEMBER"/>
    <property type="match status" value="1"/>
</dbReference>
<reference evidence="5 6" key="1">
    <citation type="submission" date="2016-04" db="EMBL/GenBank/DDBJ databases">
        <title>A degradative enzymes factory behind the ericoid mycorrhizal symbiosis.</title>
        <authorList>
            <consortium name="DOE Joint Genome Institute"/>
            <person name="Martino E."/>
            <person name="Morin E."/>
            <person name="Grelet G."/>
            <person name="Kuo A."/>
            <person name="Kohler A."/>
            <person name="Daghino S."/>
            <person name="Barry K."/>
            <person name="Choi C."/>
            <person name="Cichocki N."/>
            <person name="Clum A."/>
            <person name="Copeland A."/>
            <person name="Hainaut M."/>
            <person name="Haridas S."/>
            <person name="Labutti K."/>
            <person name="Lindquist E."/>
            <person name="Lipzen A."/>
            <person name="Khouja H.-R."/>
            <person name="Murat C."/>
            <person name="Ohm R."/>
            <person name="Olson A."/>
            <person name="Spatafora J."/>
            <person name="Veneault-Fourrey C."/>
            <person name="Henrissat B."/>
            <person name="Grigoriev I."/>
            <person name="Martin F."/>
            <person name="Perotto S."/>
        </authorList>
    </citation>
    <scope>NUCLEOTIDE SEQUENCE [LARGE SCALE GENOMIC DNA]</scope>
    <source>
        <strain evidence="5 6">F</strain>
    </source>
</reference>
<dbReference type="GO" id="GO:0048038">
    <property type="term" value="F:quinone binding"/>
    <property type="evidence" value="ECO:0007669"/>
    <property type="project" value="TreeGrafter"/>
</dbReference>
<dbReference type="Gene3D" id="3.40.50.720">
    <property type="entry name" value="NAD(P)-binding Rossmann-like Domain"/>
    <property type="match status" value="1"/>
</dbReference>
<accession>A0A2J6S6C6</accession>
<dbReference type="EMBL" id="KZ613939">
    <property type="protein sequence ID" value="PMD46321.1"/>
    <property type="molecule type" value="Genomic_DNA"/>
</dbReference>
<dbReference type="InterPro" id="IPR020904">
    <property type="entry name" value="Sc_DH/Rdtase_CS"/>
</dbReference>
<proteinExistence type="inferred from homology"/>
<dbReference type="SMART" id="SM00822">
    <property type="entry name" value="PKS_KR"/>
    <property type="match status" value="1"/>
</dbReference>
<dbReference type="OrthoDB" id="47007at2759"/>
<evidence type="ECO:0000256" key="2">
    <source>
        <dbReference type="ARBA" id="ARBA00022857"/>
    </source>
</evidence>
<feature type="domain" description="Ketoreductase" evidence="4">
    <location>
        <begin position="8"/>
        <end position="207"/>
    </location>
</feature>
<dbReference type="InterPro" id="IPR002347">
    <property type="entry name" value="SDR_fam"/>
</dbReference>
<comment type="similarity">
    <text evidence="1 3">Belongs to the short-chain dehydrogenases/reductases (SDR) family.</text>
</comment>
<dbReference type="PRINTS" id="PR00081">
    <property type="entry name" value="GDHRDH"/>
</dbReference>
<dbReference type="Pfam" id="PF00106">
    <property type="entry name" value="adh_short"/>
    <property type="match status" value="1"/>
</dbReference>
<dbReference type="AlphaFoldDB" id="A0A2J6S6C6"/>
<dbReference type="InterPro" id="IPR057326">
    <property type="entry name" value="KR_dom"/>
</dbReference>
<dbReference type="GO" id="GO:0016616">
    <property type="term" value="F:oxidoreductase activity, acting on the CH-OH group of donors, NAD or NADP as acceptor"/>
    <property type="evidence" value="ECO:0007669"/>
    <property type="project" value="TreeGrafter"/>
</dbReference>
<dbReference type="SUPFAM" id="SSF51735">
    <property type="entry name" value="NAD(P)-binding Rossmann-fold domains"/>
    <property type="match status" value="1"/>
</dbReference>
<evidence type="ECO:0000313" key="5">
    <source>
        <dbReference type="EMBL" id="PMD46321.1"/>
    </source>
</evidence>
<dbReference type="GO" id="GO:0006633">
    <property type="term" value="P:fatty acid biosynthetic process"/>
    <property type="evidence" value="ECO:0007669"/>
    <property type="project" value="TreeGrafter"/>
</dbReference>
<dbReference type="STRING" id="1149755.A0A2J6S6C6"/>
<evidence type="ECO:0000313" key="6">
    <source>
        <dbReference type="Proteomes" id="UP000235786"/>
    </source>
</evidence>
<keyword evidence="6" id="KW-1185">Reference proteome</keyword>
<name>A0A2J6S6C6_HYAVF</name>
<dbReference type="Proteomes" id="UP000235786">
    <property type="component" value="Unassembled WGS sequence"/>
</dbReference>
<keyword evidence="2" id="KW-0521">NADP</keyword>
<evidence type="ECO:0000259" key="4">
    <source>
        <dbReference type="SMART" id="SM00822"/>
    </source>
</evidence>
<organism evidence="5 6">
    <name type="scientific">Hyaloscypha variabilis (strain UAMH 11265 / GT02V1 / F)</name>
    <name type="common">Meliniomyces variabilis</name>
    <dbReference type="NCBI Taxonomy" id="1149755"/>
    <lineage>
        <taxon>Eukaryota</taxon>
        <taxon>Fungi</taxon>
        <taxon>Dikarya</taxon>
        <taxon>Ascomycota</taxon>
        <taxon>Pezizomycotina</taxon>
        <taxon>Leotiomycetes</taxon>
        <taxon>Helotiales</taxon>
        <taxon>Hyaloscyphaceae</taxon>
        <taxon>Hyaloscypha</taxon>
        <taxon>Hyaloscypha variabilis</taxon>
    </lineage>
</organism>
<dbReference type="PROSITE" id="PS00061">
    <property type="entry name" value="ADH_SHORT"/>
    <property type="match status" value="1"/>
</dbReference>
<gene>
    <name evidence="5" type="ORF">L207DRAFT_507239</name>
</gene>